<proteinExistence type="predicted"/>
<name>A0A0B0PRE4_GOSAR</name>
<keyword evidence="2" id="KW-1185">Reference proteome</keyword>
<dbReference type="AlphaFoldDB" id="A0A0B0PRE4"/>
<evidence type="ECO:0000313" key="1">
    <source>
        <dbReference type="EMBL" id="KHG29043.1"/>
    </source>
</evidence>
<gene>
    <name evidence="1" type="ORF">F383_35534</name>
</gene>
<dbReference type="EMBL" id="KN447646">
    <property type="protein sequence ID" value="KHG29043.1"/>
    <property type="molecule type" value="Genomic_DNA"/>
</dbReference>
<sequence length="28" mass="3119">MCCGKGFTPNEQSVDFKCRKDLARMGVP</sequence>
<protein>
    <submittedName>
        <fullName evidence="1">Uncharacterized protein</fullName>
    </submittedName>
</protein>
<evidence type="ECO:0000313" key="2">
    <source>
        <dbReference type="Proteomes" id="UP000032142"/>
    </source>
</evidence>
<dbReference type="Proteomes" id="UP000032142">
    <property type="component" value="Unassembled WGS sequence"/>
</dbReference>
<organism evidence="1 2">
    <name type="scientific">Gossypium arboreum</name>
    <name type="common">Tree cotton</name>
    <name type="synonym">Gossypium nanking</name>
    <dbReference type="NCBI Taxonomy" id="29729"/>
    <lineage>
        <taxon>Eukaryota</taxon>
        <taxon>Viridiplantae</taxon>
        <taxon>Streptophyta</taxon>
        <taxon>Embryophyta</taxon>
        <taxon>Tracheophyta</taxon>
        <taxon>Spermatophyta</taxon>
        <taxon>Magnoliopsida</taxon>
        <taxon>eudicotyledons</taxon>
        <taxon>Gunneridae</taxon>
        <taxon>Pentapetalae</taxon>
        <taxon>rosids</taxon>
        <taxon>malvids</taxon>
        <taxon>Malvales</taxon>
        <taxon>Malvaceae</taxon>
        <taxon>Malvoideae</taxon>
        <taxon>Gossypium</taxon>
    </lineage>
</organism>
<accession>A0A0B0PRE4</accession>
<reference evidence="2" key="1">
    <citation type="submission" date="2014-09" db="EMBL/GenBank/DDBJ databases">
        <authorList>
            <person name="Mudge J."/>
            <person name="Ramaraj T."/>
            <person name="Lindquist I.E."/>
            <person name="Bharti A.K."/>
            <person name="Sundararajan A."/>
            <person name="Cameron C.T."/>
            <person name="Woodward J.E."/>
            <person name="May G.D."/>
            <person name="Brubaker C."/>
            <person name="Broadhvest J."/>
            <person name="Wilkins T.A."/>
        </authorList>
    </citation>
    <scope>NUCLEOTIDE SEQUENCE</scope>
    <source>
        <strain evidence="2">cv. AKA8401</strain>
    </source>
</reference>